<evidence type="ECO:0000313" key="3">
    <source>
        <dbReference type="EMBL" id="SDN18825.1"/>
    </source>
</evidence>
<keyword evidence="1" id="KW-0812">Transmembrane</keyword>
<feature type="domain" description="DUF7575" evidence="2">
    <location>
        <begin position="122"/>
        <end position="148"/>
    </location>
</feature>
<feature type="transmembrane region" description="Helical" evidence="1">
    <location>
        <begin position="78"/>
        <end position="97"/>
    </location>
</feature>
<keyword evidence="4" id="KW-1185">Reference proteome</keyword>
<protein>
    <recommendedName>
        <fullName evidence="2">DUF7575 domain-containing protein</fullName>
    </recommendedName>
</protein>
<dbReference type="Proteomes" id="UP000199451">
    <property type="component" value="Unassembled WGS sequence"/>
</dbReference>
<dbReference type="InterPro" id="IPR055997">
    <property type="entry name" value="DUF7575"/>
</dbReference>
<dbReference type="Pfam" id="PF24460">
    <property type="entry name" value="DUF7575"/>
    <property type="match status" value="1"/>
</dbReference>
<keyword evidence="1" id="KW-1133">Transmembrane helix</keyword>
<gene>
    <name evidence="3" type="ORF">SAMN04487949_3597</name>
</gene>
<dbReference type="RefSeq" id="WP_089699738.1">
    <property type="nucleotide sequence ID" value="NZ_FNHL01000007.1"/>
</dbReference>
<evidence type="ECO:0000313" key="4">
    <source>
        <dbReference type="Proteomes" id="UP000199451"/>
    </source>
</evidence>
<sequence>MDQRKEKRTWLAVVLAIPVVGFGHLYLRRWLRAVGWILLTFGASMFVPPEQLEALSAWQQALFTTGSVSGVTAPEFSALAPVLAVALMSIADAYMVARRHNAQVRMQAATMAAMDGDVADADVVTCPACGREVEADLDFCHWCTTEFERPQD</sequence>
<proteinExistence type="predicted"/>
<dbReference type="OrthoDB" id="204947at2157"/>
<dbReference type="EMBL" id="FNHL01000007">
    <property type="protein sequence ID" value="SDN18825.1"/>
    <property type="molecule type" value="Genomic_DNA"/>
</dbReference>
<accession>A0A1G9ZCD6</accession>
<feature type="transmembrane region" description="Helical" evidence="1">
    <location>
        <begin position="9"/>
        <end position="27"/>
    </location>
</feature>
<reference evidence="4" key="1">
    <citation type="submission" date="2016-10" db="EMBL/GenBank/DDBJ databases">
        <authorList>
            <person name="Varghese N."/>
            <person name="Submissions S."/>
        </authorList>
    </citation>
    <scope>NUCLEOTIDE SEQUENCE [LARGE SCALE GENOMIC DNA]</scope>
    <source>
        <strain evidence="4">CGMCC 1.10119</strain>
    </source>
</reference>
<keyword evidence="1" id="KW-0472">Membrane</keyword>
<evidence type="ECO:0000259" key="2">
    <source>
        <dbReference type="Pfam" id="PF24460"/>
    </source>
</evidence>
<organism evidence="3 4">
    <name type="scientific">Halogranum gelatinilyticum</name>
    <dbReference type="NCBI Taxonomy" id="660521"/>
    <lineage>
        <taxon>Archaea</taxon>
        <taxon>Methanobacteriati</taxon>
        <taxon>Methanobacteriota</taxon>
        <taxon>Stenosarchaea group</taxon>
        <taxon>Halobacteria</taxon>
        <taxon>Halobacteriales</taxon>
        <taxon>Haloferacaceae</taxon>
    </lineage>
</organism>
<dbReference type="AlphaFoldDB" id="A0A1G9ZCD6"/>
<name>A0A1G9ZCD6_9EURY</name>
<evidence type="ECO:0000256" key="1">
    <source>
        <dbReference type="SAM" id="Phobius"/>
    </source>
</evidence>